<reference evidence="3" key="2">
    <citation type="submission" date="2015-01" db="EMBL/GenBank/DDBJ databases">
        <title>Evolutionary Origins and Diversification of the Mycorrhizal Mutualists.</title>
        <authorList>
            <consortium name="DOE Joint Genome Institute"/>
            <consortium name="Mycorrhizal Genomics Consortium"/>
            <person name="Kohler A."/>
            <person name="Kuo A."/>
            <person name="Nagy L.G."/>
            <person name="Floudas D."/>
            <person name="Copeland A."/>
            <person name="Barry K.W."/>
            <person name="Cichocki N."/>
            <person name="Veneault-Fourrey C."/>
            <person name="LaButti K."/>
            <person name="Lindquist E.A."/>
            <person name="Lipzen A."/>
            <person name="Lundell T."/>
            <person name="Morin E."/>
            <person name="Murat C."/>
            <person name="Riley R."/>
            <person name="Ohm R."/>
            <person name="Sun H."/>
            <person name="Tunlid A."/>
            <person name="Henrissat B."/>
            <person name="Grigoriev I.V."/>
            <person name="Hibbett D.S."/>
            <person name="Martin F."/>
        </authorList>
    </citation>
    <scope>NUCLEOTIDE SEQUENCE [LARGE SCALE GENOMIC DNA]</scope>
    <source>
        <strain evidence="3">Marx 270</strain>
    </source>
</reference>
<dbReference type="Proteomes" id="UP000054217">
    <property type="component" value="Unassembled WGS sequence"/>
</dbReference>
<reference evidence="2 3" key="1">
    <citation type="submission" date="2014-04" db="EMBL/GenBank/DDBJ databases">
        <authorList>
            <consortium name="DOE Joint Genome Institute"/>
            <person name="Kuo A."/>
            <person name="Kohler A."/>
            <person name="Costa M.D."/>
            <person name="Nagy L.G."/>
            <person name="Floudas D."/>
            <person name="Copeland A."/>
            <person name="Barry K.W."/>
            <person name="Cichocki N."/>
            <person name="Veneault-Fourrey C."/>
            <person name="LaButti K."/>
            <person name="Lindquist E.A."/>
            <person name="Lipzen A."/>
            <person name="Lundell T."/>
            <person name="Morin E."/>
            <person name="Murat C."/>
            <person name="Sun H."/>
            <person name="Tunlid A."/>
            <person name="Henrissat B."/>
            <person name="Grigoriev I.V."/>
            <person name="Hibbett D.S."/>
            <person name="Martin F."/>
            <person name="Nordberg H.P."/>
            <person name="Cantor M.N."/>
            <person name="Hua S.X."/>
        </authorList>
    </citation>
    <scope>NUCLEOTIDE SEQUENCE [LARGE SCALE GENOMIC DNA]</scope>
    <source>
        <strain evidence="2 3">Marx 270</strain>
    </source>
</reference>
<feature type="compositionally biased region" description="Acidic residues" evidence="1">
    <location>
        <begin position="280"/>
        <end position="291"/>
    </location>
</feature>
<organism evidence="2 3">
    <name type="scientific">Pisolithus tinctorius Marx 270</name>
    <dbReference type="NCBI Taxonomy" id="870435"/>
    <lineage>
        <taxon>Eukaryota</taxon>
        <taxon>Fungi</taxon>
        <taxon>Dikarya</taxon>
        <taxon>Basidiomycota</taxon>
        <taxon>Agaricomycotina</taxon>
        <taxon>Agaricomycetes</taxon>
        <taxon>Agaricomycetidae</taxon>
        <taxon>Boletales</taxon>
        <taxon>Sclerodermatineae</taxon>
        <taxon>Pisolithaceae</taxon>
        <taxon>Pisolithus</taxon>
    </lineage>
</organism>
<gene>
    <name evidence="2" type="ORF">M404DRAFT_32367</name>
</gene>
<dbReference type="EMBL" id="KN832030">
    <property type="protein sequence ID" value="KIN97384.1"/>
    <property type="molecule type" value="Genomic_DNA"/>
</dbReference>
<evidence type="ECO:0000256" key="1">
    <source>
        <dbReference type="SAM" id="MobiDB-lite"/>
    </source>
</evidence>
<proteinExistence type="predicted"/>
<dbReference type="AlphaFoldDB" id="A0A0C3N8L0"/>
<evidence type="ECO:0000313" key="2">
    <source>
        <dbReference type="EMBL" id="KIN97384.1"/>
    </source>
</evidence>
<dbReference type="HOGENOM" id="CLU_048923_0_0_1"/>
<sequence length="297" mass="33948">MRAKVKERKRRKVAEQAWWEEQAWLEAERVERERVKAERAERERAKAEQAEREAKEKKLHKEEERWEAEHKCKAETGKGDEARGEVKRVVMDPPDCTRCAWAKVICEFLMDRNKKRVACMCCNLSKGKCQWPGDGKDTKAGPKVKADKGKKWKADDEMPEPRLSQKKWSKSKEIKVLEVNKPEAGGSGLRETSTERYSGLENKLERLIKAVGLIANNLASLFELHETTVENSGQIADALKSLCNESYGYEMSVTPPDLDSSKFDSDELCEEAKWLKTHGEDEEEESGGEDETMAKAK</sequence>
<name>A0A0C3N8L0_PISTI</name>
<feature type="region of interest" description="Disordered" evidence="1">
    <location>
        <begin position="36"/>
        <end position="81"/>
    </location>
</feature>
<keyword evidence="3" id="KW-1185">Reference proteome</keyword>
<dbReference type="OrthoDB" id="2705551at2759"/>
<evidence type="ECO:0000313" key="3">
    <source>
        <dbReference type="Proteomes" id="UP000054217"/>
    </source>
</evidence>
<feature type="region of interest" description="Disordered" evidence="1">
    <location>
        <begin position="134"/>
        <end position="167"/>
    </location>
</feature>
<dbReference type="STRING" id="870435.A0A0C3N8L0"/>
<feature type="region of interest" description="Disordered" evidence="1">
    <location>
        <begin position="271"/>
        <end position="297"/>
    </location>
</feature>
<protein>
    <submittedName>
        <fullName evidence="2">Uncharacterized protein</fullName>
    </submittedName>
</protein>
<accession>A0A0C3N8L0</accession>
<dbReference type="InParanoid" id="A0A0C3N8L0"/>
<feature type="compositionally biased region" description="Basic and acidic residues" evidence="1">
    <location>
        <begin position="134"/>
        <end position="160"/>
    </location>
</feature>